<feature type="compositionally biased region" description="Polar residues" evidence="4">
    <location>
        <begin position="1"/>
        <end position="13"/>
    </location>
</feature>
<keyword evidence="3" id="KW-0862">Zinc</keyword>
<dbReference type="Proteomes" id="UP000799291">
    <property type="component" value="Unassembled WGS sequence"/>
</dbReference>
<evidence type="ECO:0000256" key="1">
    <source>
        <dbReference type="ARBA" id="ARBA00005495"/>
    </source>
</evidence>
<dbReference type="OrthoDB" id="2212170at2759"/>
<dbReference type="InterPro" id="IPR006913">
    <property type="entry name" value="CENP-V/GFA"/>
</dbReference>
<feature type="region of interest" description="Disordered" evidence="4">
    <location>
        <begin position="1"/>
        <end position="32"/>
    </location>
</feature>
<evidence type="ECO:0000259" key="5">
    <source>
        <dbReference type="Pfam" id="PF04828"/>
    </source>
</evidence>
<feature type="domain" description="CENP-V/GFA" evidence="5">
    <location>
        <begin position="7"/>
        <end position="57"/>
    </location>
</feature>
<dbReference type="EMBL" id="MU005576">
    <property type="protein sequence ID" value="KAF2686985.1"/>
    <property type="molecule type" value="Genomic_DNA"/>
</dbReference>
<dbReference type="GO" id="GO:0046872">
    <property type="term" value="F:metal ion binding"/>
    <property type="evidence" value="ECO:0007669"/>
    <property type="project" value="UniProtKB-KW"/>
</dbReference>
<dbReference type="GO" id="GO:0016846">
    <property type="term" value="F:carbon-sulfur lyase activity"/>
    <property type="evidence" value="ECO:0007669"/>
    <property type="project" value="InterPro"/>
</dbReference>
<comment type="similarity">
    <text evidence="1">Belongs to the Gfa family.</text>
</comment>
<keyword evidence="2" id="KW-0479">Metal-binding</keyword>
<gene>
    <name evidence="6" type="ORF">K458DRAFT_416304</name>
</gene>
<dbReference type="AlphaFoldDB" id="A0A6G1J9Z1"/>
<evidence type="ECO:0000256" key="2">
    <source>
        <dbReference type="ARBA" id="ARBA00022723"/>
    </source>
</evidence>
<organism evidence="6 7">
    <name type="scientific">Lentithecium fluviatile CBS 122367</name>
    <dbReference type="NCBI Taxonomy" id="1168545"/>
    <lineage>
        <taxon>Eukaryota</taxon>
        <taxon>Fungi</taxon>
        <taxon>Dikarya</taxon>
        <taxon>Ascomycota</taxon>
        <taxon>Pezizomycotina</taxon>
        <taxon>Dothideomycetes</taxon>
        <taxon>Pleosporomycetidae</taxon>
        <taxon>Pleosporales</taxon>
        <taxon>Massarineae</taxon>
        <taxon>Lentitheciaceae</taxon>
        <taxon>Lentithecium</taxon>
    </lineage>
</organism>
<evidence type="ECO:0000256" key="4">
    <source>
        <dbReference type="SAM" id="MobiDB-lite"/>
    </source>
</evidence>
<sequence length="166" mass="18923">MATTVRPNGNIRRSASCPECGTSLWSGGDKDPVTVDVRTGTLDRPELMEPDLHSYIESKIPWIQLPEGAKTCPGPFDFRKIWPKLSLKRLDAALKRHEDRVKRKTAEIAAVMTSEDEKEADKTPTAQSPEEKEDDEEFEKRYRETEKALQERLEKLTLKLSEPEKA</sequence>
<protein>
    <recommendedName>
        <fullName evidence="5">CENP-V/GFA domain-containing protein</fullName>
    </recommendedName>
</protein>
<reference evidence="6" key="1">
    <citation type="journal article" date="2020" name="Stud. Mycol.">
        <title>101 Dothideomycetes genomes: a test case for predicting lifestyles and emergence of pathogens.</title>
        <authorList>
            <person name="Haridas S."/>
            <person name="Albert R."/>
            <person name="Binder M."/>
            <person name="Bloem J."/>
            <person name="Labutti K."/>
            <person name="Salamov A."/>
            <person name="Andreopoulos B."/>
            <person name="Baker S."/>
            <person name="Barry K."/>
            <person name="Bills G."/>
            <person name="Bluhm B."/>
            <person name="Cannon C."/>
            <person name="Castanera R."/>
            <person name="Culley D."/>
            <person name="Daum C."/>
            <person name="Ezra D."/>
            <person name="Gonzalez J."/>
            <person name="Henrissat B."/>
            <person name="Kuo A."/>
            <person name="Liang C."/>
            <person name="Lipzen A."/>
            <person name="Lutzoni F."/>
            <person name="Magnuson J."/>
            <person name="Mondo S."/>
            <person name="Nolan M."/>
            <person name="Ohm R."/>
            <person name="Pangilinan J."/>
            <person name="Park H.-J."/>
            <person name="Ramirez L."/>
            <person name="Alfaro M."/>
            <person name="Sun H."/>
            <person name="Tritt A."/>
            <person name="Yoshinaga Y."/>
            <person name="Zwiers L.-H."/>
            <person name="Turgeon B."/>
            <person name="Goodwin S."/>
            <person name="Spatafora J."/>
            <person name="Crous P."/>
            <person name="Grigoriev I."/>
        </authorList>
    </citation>
    <scope>NUCLEOTIDE SEQUENCE</scope>
    <source>
        <strain evidence="6">CBS 122367</strain>
    </source>
</reference>
<keyword evidence="7" id="KW-1185">Reference proteome</keyword>
<evidence type="ECO:0000313" key="7">
    <source>
        <dbReference type="Proteomes" id="UP000799291"/>
    </source>
</evidence>
<evidence type="ECO:0000313" key="6">
    <source>
        <dbReference type="EMBL" id="KAF2686985.1"/>
    </source>
</evidence>
<evidence type="ECO:0000256" key="3">
    <source>
        <dbReference type="ARBA" id="ARBA00022833"/>
    </source>
</evidence>
<dbReference type="Pfam" id="PF04828">
    <property type="entry name" value="GFA"/>
    <property type="match status" value="1"/>
</dbReference>
<accession>A0A6G1J9Z1</accession>
<proteinExistence type="inferred from homology"/>
<name>A0A6G1J9Z1_9PLEO</name>
<dbReference type="InterPro" id="IPR011057">
    <property type="entry name" value="Mss4-like_sf"/>
</dbReference>
<dbReference type="SUPFAM" id="SSF51316">
    <property type="entry name" value="Mss4-like"/>
    <property type="match status" value="1"/>
</dbReference>
<feature type="region of interest" description="Disordered" evidence="4">
    <location>
        <begin position="109"/>
        <end position="144"/>
    </location>
</feature>